<dbReference type="PIRSF" id="PIRSF021774">
    <property type="entry name" value="UCP021774"/>
    <property type="match status" value="1"/>
</dbReference>
<organism evidence="2 3">
    <name type="scientific">Thermococcus barophilus</name>
    <dbReference type="NCBI Taxonomy" id="55802"/>
    <lineage>
        <taxon>Archaea</taxon>
        <taxon>Methanobacteriati</taxon>
        <taxon>Methanobacteriota</taxon>
        <taxon>Thermococci</taxon>
        <taxon>Thermococcales</taxon>
        <taxon>Thermococcaceae</taxon>
        <taxon>Thermococcus</taxon>
    </lineage>
</organism>
<dbReference type="InterPro" id="IPR005180">
    <property type="entry name" value="DUF302"/>
</dbReference>
<dbReference type="PATRIC" id="fig|55802.8.peg.1661"/>
<dbReference type="EMBL" id="CP013050">
    <property type="protein sequence ID" value="ALM75593.1"/>
    <property type="molecule type" value="Genomic_DNA"/>
</dbReference>
<dbReference type="PANTHER" id="PTHR38342:SF1">
    <property type="entry name" value="SLR5037 PROTEIN"/>
    <property type="match status" value="1"/>
</dbReference>
<dbReference type="Proteomes" id="UP000066042">
    <property type="component" value="Chromosome"/>
</dbReference>
<sequence length="117" mass="13934">MFRYRKKVGLSFEEAEKKFKEELKKRGYKVVLEMNASEVIKRNVGAEFEPYKIFYICNPKVFYEMTKREYEIGSFAPCPVILYKKEDNVYFAINTAEEVLDIIREPLEVVKDTLKEL</sequence>
<reference evidence="2 3" key="1">
    <citation type="journal article" date="2016" name="Genome Announc.">
        <title>Complete genome sequence of the hyperthermophilic and piezophilic archaeon Thermococcus barophilus Ch5, capable of growth at the expense of hydrogenogenesis from carbon monoxide and formate.</title>
        <authorList>
            <person name="Oger P."/>
            <person name="Sokolova T.G."/>
            <person name="Kozhevnikova D.A."/>
            <person name="Taranov E.A."/>
            <person name="Vannier P."/>
            <person name="Lee H.S."/>
            <person name="Kwon K.K."/>
            <person name="Kang S.G."/>
            <person name="Lee J.H."/>
            <person name="Bonch-Osmolovskaya E.A."/>
            <person name="Lebedinsky A.V."/>
        </authorList>
    </citation>
    <scope>NUCLEOTIDE SEQUENCE [LARGE SCALE GENOMIC DNA]</scope>
    <source>
        <strain evidence="3">Ch5</strain>
    </source>
</reference>
<evidence type="ECO:0000313" key="2">
    <source>
        <dbReference type="EMBL" id="ALM75593.1"/>
    </source>
</evidence>
<dbReference type="STRING" id="55802.TBCH5v1_1681"/>
<dbReference type="RefSeq" id="WP_013467698.1">
    <property type="nucleotide sequence ID" value="NZ_CP013050.1"/>
</dbReference>
<dbReference type="PANTHER" id="PTHR38342">
    <property type="entry name" value="SLR5037 PROTEIN"/>
    <property type="match status" value="1"/>
</dbReference>
<dbReference type="AlphaFoldDB" id="A0A0S1XCT3"/>
<dbReference type="SUPFAM" id="SSF103247">
    <property type="entry name" value="TT1751-like"/>
    <property type="match status" value="1"/>
</dbReference>
<dbReference type="InterPro" id="IPR016796">
    <property type="entry name" value="UCP021774"/>
</dbReference>
<dbReference type="Gene3D" id="3.30.310.70">
    <property type="entry name" value="TT1751-like domain"/>
    <property type="match status" value="1"/>
</dbReference>
<evidence type="ECO:0000259" key="1">
    <source>
        <dbReference type="Pfam" id="PF03625"/>
    </source>
</evidence>
<evidence type="ECO:0000313" key="3">
    <source>
        <dbReference type="Proteomes" id="UP000066042"/>
    </source>
</evidence>
<feature type="domain" description="DUF302" evidence="1">
    <location>
        <begin position="36"/>
        <end position="93"/>
    </location>
</feature>
<proteinExistence type="predicted"/>
<dbReference type="GeneID" id="10041741"/>
<protein>
    <recommendedName>
        <fullName evidence="1">DUF302 domain-containing protein</fullName>
    </recommendedName>
</protein>
<dbReference type="Pfam" id="PF03625">
    <property type="entry name" value="DUF302"/>
    <property type="match status" value="1"/>
</dbReference>
<dbReference type="GeneID" id="26136921"/>
<accession>A0A0S1XCT3</accession>
<name>A0A0S1XCT3_THEBA</name>
<dbReference type="OMA" id="CNPQFAH"/>
<dbReference type="InterPro" id="IPR035923">
    <property type="entry name" value="TT1751-like_sf"/>
</dbReference>
<dbReference type="CDD" id="cd14797">
    <property type="entry name" value="DUF302"/>
    <property type="match status" value="1"/>
</dbReference>
<gene>
    <name evidence="2" type="ORF">TBCH5v1_1681</name>
</gene>